<dbReference type="STRING" id="598659.NAMH_0829"/>
<dbReference type="NCBIfam" id="TIGR03170">
    <property type="entry name" value="flgA_cterm"/>
    <property type="match status" value="1"/>
</dbReference>
<gene>
    <name evidence="3" type="ordered locus">NAMH_0829</name>
</gene>
<sequence length="199" mass="22834">MNKKFLLFFMPLLLSASVKEEIIKFYKSHYPTIIINDIKSNKPFPKKYKKIDFKLANYKLPSSTVIIDGKYYFYKLNAKIKVFKATRVIHLNELVQPNTTSEIIKFRSFYSQPLTVIPNNLIASKIISKNAVINRSNTKIRPLILKGDSVSVIFKDKNIEIYSKGTALNDANLNENVKVKINTKIYNGIANKNGEVIIK</sequence>
<dbReference type="InterPro" id="IPR017585">
    <property type="entry name" value="SAF_FlgA"/>
</dbReference>
<dbReference type="GO" id="GO:0044781">
    <property type="term" value="P:bacterial-type flagellum organization"/>
    <property type="evidence" value="ECO:0007669"/>
    <property type="project" value="UniProtKB-KW"/>
</dbReference>
<keyword evidence="3" id="KW-0966">Cell projection</keyword>
<keyword evidence="1" id="KW-0574">Periplasm</keyword>
<comment type="function">
    <text evidence="1">Involved in the assembly process of the P-ring formation. It may associate with FlgF on the rod constituting a structure essential for the P-ring assembly or may act as a modulator protein for the P-ring assembly.</text>
</comment>
<evidence type="ECO:0000313" key="4">
    <source>
        <dbReference type="Proteomes" id="UP000000448"/>
    </source>
</evidence>
<dbReference type="AlphaFoldDB" id="B9L9C4"/>
<keyword evidence="3" id="KW-0282">Flagellum</keyword>
<evidence type="ECO:0000313" key="3">
    <source>
        <dbReference type="EMBL" id="ACM93616.1"/>
    </source>
</evidence>
<dbReference type="RefSeq" id="WP_015902668.1">
    <property type="nucleotide sequence ID" value="NC_012115.1"/>
</dbReference>
<keyword evidence="3" id="KW-0969">Cilium</keyword>
<accession>B9L9C4</accession>
<evidence type="ECO:0000256" key="1">
    <source>
        <dbReference type="RuleBase" id="RU362063"/>
    </source>
</evidence>
<comment type="subcellular location">
    <subcellularLocation>
        <location evidence="1">Periplasm</location>
    </subcellularLocation>
</comment>
<evidence type="ECO:0000259" key="2">
    <source>
        <dbReference type="Pfam" id="PF13144"/>
    </source>
</evidence>
<reference evidence="3 4" key="1">
    <citation type="journal article" date="2009" name="PLoS Genet.">
        <title>Adaptations to submarine hydrothermal environments exemplified by the genome of Nautilia profundicola.</title>
        <authorList>
            <person name="Campbell B.J."/>
            <person name="Smith J.L."/>
            <person name="Hanson T.E."/>
            <person name="Klotz M.G."/>
            <person name="Stein L.Y."/>
            <person name="Lee C.K."/>
            <person name="Wu D."/>
            <person name="Robinson J.M."/>
            <person name="Khouri H.M."/>
            <person name="Eisen J.A."/>
            <person name="Cary S.C."/>
        </authorList>
    </citation>
    <scope>NUCLEOTIDE SEQUENCE [LARGE SCALE GENOMIC DNA]</scope>
    <source>
        <strain evidence="4">ATCC BAA-1463 / DSM 18972 / AmH</strain>
    </source>
</reference>
<dbReference type="Gene3D" id="2.30.30.760">
    <property type="match status" value="1"/>
</dbReference>
<keyword evidence="4" id="KW-1185">Reference proteome</keyword>
<dbReference type="GO" id="GO:0042597">
    <property type="term" value="C:periplasmic space"/>
    <property type="evidence" value="ECO:0007669"/>
    <property type="project" value="UniProtKB-SubCell"/>
</dbReference>
<dbReference type="Pfam" id="PF13144">
    <property type="entry name" value="ChapFlgA"/>
    <property type="match status" value="1"/>
</dbReference>
<dbReference type="eggNOG" id="COG1261">
    <property type="taxonomic scope" value="Bacteria"/>
</dbReference>
<proteinExistence type="inferred from homology"/>
<protein>
    <recommendedName>
        <fullName evidence="1">Flagella basal body P-ring formation protein FlgA</fullName>
    </recommendedName>
</protein>
<dbReference type="HOGENOM" id="CLU_1370922_0_0_7"/>
<dbReference type="EMBL" id="CP001279">
    <property type="protein sequence ID" value="ACM93616.1"/>
    <property type="molecule type" value="Genomic_DNA"/>
</dbReference>
<comment type="similarity">
    <text evidence="1">Belongs to the FlgA family.</text>
</comment>
<keyword evidence="1" id="KW-1005">Bacterial flagellum biogenesis</keyword>
<organism evidence="3 4">
    <name type="scientific">Nautilia profundicola (strain ATCC BAA-1463 / DSM 18972 / AmH)</name>
    <dbReference type="NCBI Taxonomy" id="598659"/>
    <lineage>
        <taxon>Bacteria</taxon>
        <taxon>Pseudomonadati</taxon>
        <taxon>Campylobacterota</taxon>
        <taxon>Epsilonproteobacteria</taxon>
        <taxon>Nautiliales</taxon>
        <taxon>Nautiliaceae</taxon>
        <taxon>Nautilia</taxon>
    </lineage>
</organism>
<name>B9L9C4_NAUPA</name>
<dbReference type="KEGG" id="nam:NAMH_0829"/>
<dbReference type="Proteomes" id="UP000000448">
    <property type="component" value="Chromosome"/>
</dbReference>
<feature type="domain" description="Flagella basal body P-ring formation protein FlgA SAF" evidence="2">
    <location>
        <begin position="81"/>
        <end position="198"/>
    </location>
</feature>
<dbReference type="OrthoDB" id="5372926at2"/>